<dbReference type="STRING" id="1150864.MILUP08_41905"/>
<evidence type="ECO:0000313" key="2">
    <source>
        <dbReference type="EMBL" id="CCH16987.1"/>
    </source>
</evidence>
<sequence>MIVELTPLPGIGVRQMFTTADGRRVGVVTHHPGGRRDLVHESPDDPDATCSLTLTRSEAVALAGLLGILDVVTMAESSPA</sequence>
<protein>
    <recommendedName>
        <fullName evidence="1">Potassium/proton antiporter subunit KhtT-like N-terminal domain-containing protein</fullName>
    </recommendedName>
</protein>
<keyword evidence="3" id="KW-1185">Reference proteome</keyword>
<organism evidence="2 3">
    <name type="scientific">Micromonospora lupini str. Lupac 08</name>
    <dbReference type="NCBI Taxonomy" id="1150864"/>
    <lineage>
        <taxon>Bacteria</taxon>
        <taxon>Bacillati</taxon>
        <taxon>Actinomycetota</taxon>
        <taxon>Actinomycetes</taxon>
        <taxon>Micromonosporales</taxon>
        <taxon>Micromonosporaceae</taxon>
        <taxon>Micromonospora</taxon>
    </lineage>
</organism>
<feature type="domain" description="Potassium/proton antiporter subunit KhtT-like N-terminal" evidence="1">
    <location>
        <begin position="1"/>
        <end position="67"/>
    </location>
</feature>
<evidence type="ECO:0000313" key="3">
    <source>
        <dbReference type="Proteomes" id="UP000003448"/>
    </source>
</evidence>
<dbReference type="OrthoDB" id="5242677at2"/>
<dbReference type="AlphaFoldDB" id="I0KZJ0"/>
<dbReference type="Pfam" id="PF25991">
    <property type="entry name" value="KhtT_N"/>
    <property type="match status" value="1"/>
</dbReference>
<evidence type="ECO:0000259" key="1">
    <source>
        <dbReference type="Pfam" id="PF25991"/>
    </source>
</evidence>
<proteinExistence type="predicted"/>
<comment type="caution">
    <text evidence="2">The sequence shown here is derived from an EMBL/GenBank/DDBJ whole genome shotgun (WGS) entry which is preliminary data.</text>
</comment>
<dbReference type="InterPro" id="IPR058776">
    <property type="entry name" value="KhtT-like_N"/>
</dbReference>
<reference evidence="3" key="1">
    <citation type="journal article" date="2012" name="J. Bacteriol.">
        <title>Genome Sequence of Micromonospora lupini Lupac 08, Isolated from Root Nodules of Lupinus angustifolius.</title>
        <authorList>
            <person name="Alonso-Vega P."/>
            <person name="Normand P."/>
            <person name="Bacigalupe R."/>
            <person name="Pujic P."/>
            <person name="Lajus A."/>
            <person name="Vallenet D."/>
            <person name="Carro L."/>
            <person name="Coll P."/>
            <person name="Trujillo M.E."/>
        </authorList>
    </citation>
    <scope>NUCLEOTIDE SEQUENCE [LARGE SCALE GENOMIC DNA]</scope>
    <source>
        <strain evidence="3">Lupac 08</strain>
    </source>
</reference>
<name>I0KZJ0_9ACTN</name>
<gene>
    <name evidence="2" type="ORF">MILUP08_41905</name>
</gene>
<accession>I0KZJ0</accession>
<dbReference type="RefSeq" id="WP_007457322.1">
    <property type="nucleotide sequence ID" value="NZ_HF570108.1"/>
</dbReference>
<dbReference type="Proteomes" id="UP000003448">
    <property type="component" value="Unassembled WGS sequence"/>
</dbReference>
<dbReference type="eggNOG" id="COG0490">
    <property type="taxonomic scope" value="Bacteria"/>
</dbReference>
<dbReference type="EMBL" id="CAIE01000017">
    <property type="protein sequence ID" value="CCH16987.1"/>
    <property type="molecule type" value="Genomic_DNA"/>
</dbReference>